<keyword evidence="3" id="KW-1185">Reference proteome</keyword>
<evidence type="ECO:0000256" key="1">
    <source>
        <dbReference type="SAM" id="MobiDB-lite"/>
    </source>
</evidence>
<reference evidence="2" key="1">
    <citation type="submission" date="2013-04" db="EMBL/GenBank/DDBJ databases">
        <title>The genome sequencing project of 58 acetic acid bacteria.</title>
        <authorList>
            <person name="Okamoto-Kainuma A."/>
            <person name="Ishikawa M."/>
            <person name="Umino S."/>
            <person name="Koizumi Y."/>
            <person name="Shiwa Y."/>
            <person name="Yoshikawa H."/>
            <person name="Matsutani M."/>
            <person name="Matsushita K."/>
        </authorList>
    </citation>
    <scope>NUCLEOTIDE SEQUENCE</scope>
    <source>
        <strain evidence="2">NRIC 0521</strain>
    </source>
</reference>
<evidence type="ECO:0000313" key="2">
    <source>
        <dbReference type="EMBL" id="GBQ79222.1"/>
    </source>
</evidence>
<feature type="region of interest" description="Disordered" evidence="1">
    <location>
        <begin position="32"/>
        <end position="96"/>
    </location>
</feature>
<accession>A0ABQ0PS55</accession>
<evidence type="ECO:0000313" key="3">
    <source>
        <dbReference type="Proteomes" id="UP001061452"/>
    </source>
</evidence>
<dbReference type="Proteomes" id="UP001061452">
    <property type="component" value="Unassembled WGS sequence"/>
</dbReference>
<organism evidence="2 3">
    <name type="scientific">Komagataeibacter intermedius NRIC 0521</name>
    <dbReference type="NCBI Taxonomy" id="1307934"/>
    <lineage>
        <taxon>Bacteria</taxon>
        <taxon>Pseudomonadati</taxon>
        <taxon>Pseudomonadota</taxon>
        <taxon>Alphaproteobacteria</taxon>
        <taxon>Acetobacterales</taxon>
        <taxon>Acetobacteraceae</taxon>
        <taxon>Komagataeibacter</taxon>
    </lineage>
</organism>
<name>A0ABQ0PS55_9PROT</name>
<protein>
    <submittedName>
        <fullName evidence="2">Uncharacterized protein</fullName>
    </submittedName>
</protein>
<proteinExistence type="predicted"/>
<gene>
    <name evidence="2" type="ORF">AA0521_3388</name>
</gene>
<feature type="compositionally biased region" description="Low complexity" evidence="1">
    <location>
        <begin position="57"/>
        <end position="78"/>
    </location>
</feature>
<sequence length="96" mass="9400">MTGMVTCTTGGLSPHGAGGTLPVRSIGAGLMKGGLPRVTGSGGTRNGATPRTRATCGIRPALRGLPGPPGMGMVSPRMARATGRPGMTGRAMVTVA</sequence>
<comment type="caution">
    <text evidence="2">The sequence shown here is derived from an EMBL/GenBank/DDBJ whole genome shotgun (WGS) entry which is preliminary data.</text>
</comment>
<dbReference type="EMBL" id="BAQJ01000449">
    <property type="protein sequence ID" value="GBQ79222.1"/>
    <property type="molecule type" value="Genomic_DNA"/>
</dbReference>